<feature type="transmembrane region" description="Helical" evidence="2">
    <location>
        <begin position="83"/>
        <end position="105"/>
    </location>
</feature>
<reference evidence="3 4" key="1">
    <citation type="journal article" date="2016" name="Genome Announc.">
        <title>Draft Genome Sequences of Five Rapidly Growing Mycobacterium Species, M. thermoresistibile, M. fortuitum subsp. acetamidolyticum, M. canariasense, M. brisbanense, and M. novocastrense.</title>
        <authorList>
            <person name="Katahira K."/>
            <person name="Ogura Y."/>
            <person name="Gotoh Y."/>
            <person name="Hayashi T."/>
        </authorList>
    </citation>
    <scope>NUCLEOTIDE SEQUENCE [LARGE SCALE GENOMIC DNA]</scope>
    <source>
        <strain evidence="3 4">JCM6362</strain>
    </source>
</reference>
<keyword evidence="2" id="KW-0812">Transmembrane</keyword>
<name>A0A100XH68_MYCTH</name>
<dbReference type="STRING" id="1797.RMCT_3504"/>
<gene>
    <name evidence="3" type="ORF">RMCT_3504</name>
</gene>
<dbReference type="SUPFAM" id="SSF81995">
    <property type="entry name" value="beta-sandwich domain of Sec23/24"/>
    <property type="match status" value="1"/>
</dbReference>
<evidence type="ECO:0008006" key="5">
    <source>
        <dbReference type="Google" id="ProtNLM"/>
    </source>
</evidence>
<feature type="compositionally biased region" description="Pro residues" evidence="1">
    <location>
        <begin position="30"/>
        <end position="42"/>
    </location>
</feature>
<feature type="compositionally biased region" description="Pro residues" evidence="1">
    <location>
        <begin position="1"/>
        <end position="23"/>
    </location>
</feature>
<dbReference type="OrthoDB" id="4638542at2"/>
<feature type="region of interest" description="Disordered" evidence="1">
    <location>
        <begin position="1"/>
        <end position="75"/>
    </location>
</feature>
<proteinExistence type="predicted"/>
<reference evidence="4" key="2">
    <citation type="submission" date="2016-02" db="EMBL/GenBank/DDBJ databases">
        <title>Draft genome sequence of five rapidly growing Mycobacterium species.</title>
        <authorList>
            <person name="Katahira K."/>
            <person name="Gotou Y."/>
            <person name="Iida K."/>
            <person name="Ogura Y."/>
            <person name="Hayashi T."/>
        </authorList>
    </citation>
    <scope>NUCLEOTIDE SEQUENCE [LARGE SCALE GENOMIC DNA]</scope>
    <source>
        <strain evidence="4">JCM6362</strain>
    </source>
</reference>
<dbReference type="RefSeq" id="WP_040548457.1">
    <property type="nucleotide sequence ID" value="NZ_BCTB01000047.1"/>
</dbReference>
<organism evidence="3 4">
    <name type="scientific">Mycolicibacterium thermoresistibile</name>
    <name type="common">Mycobacterium thermoresistibile</name>
    <dbReference type="NCBI Taxonomy" id="1797"/>
    <lineage>
        <taxon>Bacteria</taxon>
        <taxon>Bacillati</taxon>
        <taxon>Actinomycetota</taxon>
        <taxon>Actinomycetes</taxon>
        <taxon>Mycobacteriales</taxon>
        <taxon>Mycobacteriaceae</taxon>
        <taxon>Mycolicibacterium</taxon>
    </lineage>
</organism>
<evidence type="ECO:0000256" key="1">
    <source>
        <dbReference type="SAM" id="MobiDB-lite"/>
    </source>
</evidence>
<sequence length="232" mass="23709">MTNHPPMPPQQPPGTPPPQPYGAPPGQWGGPPPGQWGGPPPGQWGGPHGAPPPGPYGPPPGQWGGPPPGFGYPPPPSRGPGKWLLIGGAAAAAVVIVLVLVIAVTSKSGSGPANRAAGALGNSEEAAIRAMIDSLAASESTDTSGLLREYFCAGDRELFDSFDLGGLDLPSTAGPATDVPEISDIRVNGDKATARASVKGVASTMHFRKEGGKWKFCLTDAPEFSEMPRFGR</sequence>
<keyword evidence="2" id="KW-1133">Transmembrane helix</keyword>
<dbReference type="EMBL" id="BCTB01000047">
    <property type="protein sequence ID" value="GAT16535.1"/>
    <property type="molecule type" value="Genomic_DNA"/>
</dbReference>
<dbReference type="Proteomes" id="UP000069654">
    <property type="component" value="Unassembled WGS sequence"/>
</dbReference>
<evidence type="ECO:0000313" key="4">
    <source>
        <dbReference type="Proteomes" id="UP000069654"/>
    </source>
</evidence>
<protein>
    <recommendedName>
        <fullName evidence="5">DUF4878 domain-containing protein</fullName>
    </recommendedName>
</protein>
<evidence type="ECO:0000313" key="3">
    <source>
        <dbReference type="EMBL" id="GAT16535.1"/>
    </source>
</evidence>
<evidence type="ECO:0000256" key="2">
    <source>
        <dbReference type="SAM" id="Phobius"/>
    </source>
</evidence>
<accession>A0A100XH68</accession>
<comment type="caution">
    <text evidence="3">The sequence shown here is derived from an EMBL/GenBank/DDBJ whole genome shotgun (WGS) entry which is preliminary data.</text>
</comment>
<keyword evidence="2" id="KW-0472">Membrane</keyword>
<feature type="compositionally biased region" description="Pro residues" evidence="1">
    <location>
        <begin position="49"/>
        <end position="75"/>
    </location>
</feature>
<dbReference type="AlphaFoldDB" id="A0A100XH68"/>